<evidence type="ECO:0000313" key="2">
    <source>
        <dbReference type="Proteomes" id="UP000635384"/>
    </source>
</evidence>
<proteinExistence type="predicted"/>
<dbReference type="RefSeq" id="WP_190786307.1">
    <property type="nucleotide sequence ID" value="NZ_JACXLC010000001.1"/>
</dbReference>
<reference evidence="1 2" key="1">
    <citation type="submission" date="2020-09" db="EMBL/GenBank/DDBJ databases">
        <authorList>
            <person name="Yoon J.-W."/>
        </authorList>
    </citation>
    <scope>NUCLEOTIDE SEQUENCE [LARGE SCALE GENOMIC DNA]</scope>
    <source>
        <strain evidence="1 2">KMU-140</strain>
    </source>
</reference>
<sequence length="137" mass="14878">MIRYPFVIAGAAAIAACAPVEQDGRADPALAGPPVKVLGEAENCIQRSQIRNTRVRSDQVIDFEMRGGRVFRSVLPRSCPRLGFEEAFTYTTSINQICNTEIIYVLEQIGGGAPRRGAGCGLGEFVPVEYVEDGEEE</sequence>
<evidence type="ECO:0008006" key="3">
    <source>
        <dbReference type="Google" id="ProtNLM"/>
    </source>
</evidence>
<evidence type="ECO:0000313" key="1">
    <source>
        <dbReference type="EMBL" id="MBD2840693.1"/>
    </source>
</evidence>
<protein>
    <recommendedName>
        <fullName evidence="3">Lipoprotein</fullName>
    </recommendedName>
</protein>
<organism evidence="1 2">
    <name type="scientific">Erythrobacter rubeus</name>
    <dbReference type="NCBI Taxonomy" id="2760803"/>
    <lineage>
        <taxon>Bacteria</taxon>
        <taxon>Pseudomonadati</taxon>
        <taxon>Pseudomonadota</taxon>
        <taxon>Alphaproteobacteria</taxon>
        <taxon>Sphingomonadales</taxon>
        <taxon>Erythrobacteraceae</taxon>
        <taxon>Erythrobacter/Porphyrobacter group</taxon>
        <taxon>Erythrobacter</taxon>
    </lineage>
</organism>
<dbReference type="Proteomes" id="UP000635384">
    <property type="component" value="Unassembled WGS sequence"/>
</dbReference>
<name>A0ABR8KNY9_9SPHN</name>
<dbReference type="EMBL" id="JACXLC010000001">
    <property type="protein sequence ID" value="MBD2840693.1"/>
    <property type="molecule type" value="Genomic_DNA"/>
</dbReference>
<dbReference type="PROSITE" id="PS51257">
    <property type="entry name" value="PROKAR_LIPOPROTEIN"/>
    <property type="match status" value="1"/>
</dbReference>
<keyword evidence="2" id="KW-1185">Reference proteome</keyword>
<gene>
    <name evidence="1" type="ORF">IB285_00315</name>
</gene>
<comment type="caution">
    <text evidence="1">The sequence shown here is derived from an EMBL/GenBank/DDBJ whole genome shotgun (WGS) entry which is preliminary data.</text>
</comment>
<accession>A0ABR8KNY9</accession>